<dbReference type="Gene3D" id="3.30.160.60">
    <property type="entry name" value="Classic Zinc Finger"/>
    <property type="match status" value="6"/>
</dbReference>
<keyword evidence="8" id="KW-0805">Transcription regulation</keyword>
<feature type="domain" description="C2H2-type" evidence="14">
    <location>
        <begin position="372"/>
        <end position="399"/>
    </location>
</feature>
<feature type="domain" description="C2H2-type" evidence="14">
    <location>
        <begin position="428"/>
        <end position="451"/>
    </location>
</feature>
<dbReference type="GO" id="GO:0001228">
    <property type="term" value="F:DNA-binding transcription activator activity, RNA polymerase II-specific"/>
    <property type="evidence" value="ECO:0007669"/>
    <property type="project" value="TreeGrafter"/>
</dbReference>
<dbReference type="PROSITE" id="PS00028">
    <property type="entry name" value="ZINC_FINGER_C2H2_1"/>
    <property type="match status" value="8"/>
</dbReference>
<dbReference type="GO" id="GO:0048598">
    <property type="term" value="P:embryonic morphogenesis"/>
    <property type="evidence" value="ECO:0007669"/>
    <property type="project" value="UniProtKB-ARBA"/>
</dbReference>
<dbReference type="SMART" id="SM00355">
    <property type="entry name" value="ZnF_C2H2"/>
    <property type="match status" value="10"/>
</dbReference>
<keyword evidence="17" id="KW-1185">Reference proteome</keyword>
<proteinExistence type="inferred from homology"/>
<comment type="caution">
    <text evidence="16">The sequence shown here is derived from an EMBL/GenBank/DDBJ whole genome shotgun (WGS) entry which is preliminary data.</text>
</comment>
<protein>
    <submittedName>
        <fullName evidence="16">Uncharacterized protein</fullName>
    </submittedName>
</protein>
<keyword evidence="9" id="KW-0238">DNA-binding</keyword>
<dbReference type="GO" id="GO:0005634">
    <property type="term" value="C:nucleus"/>
    <property type="evidence" value="ECO:0007669"/>
    <property type="project" value="UniProtKB-SubCell"/>
</dbReference>
<evidence type="ECO:0000256" key="10">
    <source>
        <dbReference type="ARBA" id="ARBA00023163"/>
    </source>
</evidence>
<dbReference type="AlphaFoldDB" id="A0A0L7L0W8"/>
<dbReference type="SUPFAM" id="SSF57716">
    <property type="entry name" value="Glucocorticoid receptor-like (DNA-binding domain)"/>
    <property type="match status" value="1"/>
</dbReference>
<evidence type="ECO:0000256" key="2">
    <source>
        <dbReference type="ARBA" id="ARBA00004123"/>
    </source>
</evidence>
<dbReference type="SMART" id="SM00868">
    <property type="entry name" value="zf-AD"/>
    <property type="match status" value="1"/>
</dbReference>
<evidence type="ECO:0000256" key="4">
    <source>
        <dbReference type="ARBA" id="ARBA00022723"/>
    </source>
</evidence>
<dbReference type="Proteomes" id="UP000037510">
    <property type="component" value="Unassembled WGS sequence"/>
</dbReference>
<dbReference type="EMBL" id="JTDY01003842">
    <property type="protein sequence ID" value="KOB68924.1"/>
    <property type="molecule type" value="Genomic_DNA"/>
</dbReference>
<evidence type="ECO:0000256" key="7">
    <source>
        <dbReference type="ARBA" id="ARBA00022833"/>
    </source>
</evidence>
<evidence type="ECO:0000256" key="6">
    <source>
        <dbReference type="ARBA" id="ARBA00022771"/>
    </source>
</evidence>
<evidence type="ECO:0000256" key="5">
    <source>
        <dbReference type="ARBA" id="ARBA00022737"/>
    </source>
</evidence>
<gene>
    <name evidence="16" type="ORF">OBRU01_17403</name>
</gene>
<keyword evidence="6 12" id="KW-0863">Zinc-finger</keyword>
<evidence type="ECO:0000256" key="9">
    <source>
        <dbReference type="ARBA" id="ARBA00023125"/>
    </source>
</evidence>
<dbReference type="PROSITE" id="PS51915">
    <property type="entry name" value="ZAD"/>
    <property type="match status" value="1"/>
</dbReference>
<dbReference type="FunFam" id="3.30.160.60:FF:001485">
    <property type="entry name" value="Krueppel-related zinc finger protein"/>
    <property type="match status" value="1"/>
</dbReference>
<dbReference type="STRING" id="104452.A0A0L7L0W8"/>
<dbReference type="GO" id="GO:0008270">
    <property type="term" value="F:zinc ion binding"/>
    <property type="evidence" value="ECO:0007669"/>
    <property type="project" value="UniProtKB-UniRule"/>
</dbReference>
<dbReference type="PANTHER" id="PTHR24393">
    <property type="entry name" value="ZINC FINGER PROTEIN"/>
    <property type="match status" value="1"/>
</dbReference>
<dbReference type="GO" id="GO:0000978">
    <property type="term" value="F:RNA polymerase II cis-regulatory region sequence-specific DNA binding"/>
    <property type="evidence" value="ECO:0007669"/>
    <property type="project" value="TreeGrafter"/>
</dbReference>
<evidence type="ECO:0000259" key="15">
    <source>
        <dbReference type="PROSITE" id="PS51915"/>
    </source>
</evidence>
<feature type="binding site" evidence="13">
    <location>
        <position position="11"/>
    </location>
    <ligand>
        <name>Zn(2+)</name>
        <dbReference type="ChEBI" id="CHEBI:29105"/>
    </ligand>
</feature>
<dbReference type="FunFam" id="3.30.160.60:FF:000624">
    <property type="entry name" value="zinc finger protein 697"/>
    <property type="match status" value="1"/>
</dbReference>
<dbReference type="InterPro" id="IPR013087">
    <property type="entry name" value="Znf_C2H2_type"/>
</dbReference>
<dbReference type="SUPFAM" id="SSF57667">
    <property type="entry name" value="beta-beta-alpha zinc fingers"/>
    <property type="match status" value="4"/>
</dbReference>
<feature type="domain" description="C2H2-type" evidence="14">
    <location>
        <begin position="316"/>
        <end position="343"/>
    </location>
</feature>
<sequence length="466" mass="54255">MNSDKTFCRLCAESKPTYKQVDLKHNSEKRGEVNEKLARINASVEFTDTILPTTICLNCLLSINKAFDFVVNVECAQNVLHHMSHQQNVKDEEIYNKPLVMEHSEDAVGPSFVVDVRIKTELDKECLDEPVRANTTSEIEKINSEVSTKSPLQKQTWANFNWLCAFCETTYQTIDDLQTHSIAGHNSCNPYRCADCRIKKDNLNEFLTHILIHHKHLKYSCYKCDKMYKSLACVQSHKKVHIKTKFHCSGCNAYFDNRAQQTKHHNTYFKENTESEIPQITLSKELTCFTCLKTFSNRTYLSLHIINKHQDGKKRFVCEVCGKGFYDKTKFNLHLSTHSDDRSYKCNICELSFKTKQYLRGHLDIHSKDKPFSCDKCGRGFRRQSNLKAHNLIHMDSLPYGCSHCDKRFRSQQTLKVHVRQHTGERPYSCQECGRAFTDWPNYNKHMKRKHNDIIKKALKSDEISQ</sequence>
<keyword evidence="7 13" id="KW-0862">Zinc</keyword>
<evidence type="ECO:0000256" key="13">
    <source>
        <dbReference type="PROSITE-ProRule" id="PRU01263"/>
    </source>
</evidence>
<keyword evidence="5" id="KW-0677">Repeat</keyword>
<organism evidence="16 17">
    <name type="scientific">Operophtera brumata</name>
    <name type="common">Winter moth</name>
    <name type="synonym">Phalaena brumata</name>
    <dbReference type="NCBI Taxonomy" id="104452"/>
    <lineage>
        <taxon>Eukaryota</taxon>
        <taxon>Metazoa</taxon>
        <taxon>Ecdysozoa</taxon>
        <taxon>Arthropoda</taxon>
        <taxon>Hexapoda</taxon>
        <taxon>Insecta</taxon>
        <taxon>Pterygota</taxon>
        <taxon>Neoptera</taxon>
        <taxon>Endopterygota</taxon>
        <taxon>Lepidoptera</taxon>
        <taxon>Glossata</taxon>
        <taxon>Ditrysia</taxon>
        <taxon>Geometroidea</taxon>
        <taxon>Geometridae</taxon>
        <taxon>Larentiinae</taxon>
        <taxon>Operophtera</taxon>
    </lineage>
</organism>
<name>A0A0L7L0W8_OPEBR</name>
<dbReference type="Pfam" id="PF13894">
    <property type="entry name" value="zf-C2H2_4"/>
    <property type="match status" value="1"/>
</dbReference>
<comment type="similarity">
    <text evidence="3">Belongs to the krueppel C2H2-type zinc-finger protein family.</text>
</comment>
<comment type="function">
    <text evidence="1">May be involved in transcriptional regulation.</text>
</comment>
<feature type="domain" description="C2H2-type" evidence="14">
    <location>
        <begin position="344"/>
        <end position="371"/>
    </location>
</feature>
<keyword evidence="4 13" id="KW-0479">Metal-binding</keyword>
<evidence type="ECO:0000313" key="16">
    <source>
        <dbReference type="EMBL" id="KOB68924.1"/>
    </source>
</evidence>
<dbReference type="PROSITE" id="PS50157">
    <property type="entry name" value="ZINC_FINGER_C2H2_2"/>
    <property type="match status" value="7"/>
</dbReference>
<evidence type="ECO:0000313" key="17">
    <source>
        <dbReference type="Proteomes" id="UP000037510"/>
    </source>
</evidence>
<dbReference type="FunFam" id="3.30.160.60:FF:000100">
    <property type="entry name" value="Zinc finger 45-like"/>
    <property type="match status" value="1"/>
</dbReference>
<feature type="binding site" evidence="13">
    <location>
        <position position="59"/>
    </location>
    <ligand>
        <name>Zn(2+)</name>
        <dbReference type="ChEBI" id="CHEBI:29105"/>
    </ligand>
</feature>
<keyword evidence="11" id="KW-0539">Nucleus</keyword>
<feature type="binding site" evidence="13">
    <location>
        <position position="56"/>
    </location>
    <ligand>
        <name>Zn(2+)</name>
        <dbReference type="ChEBI" id="CHEBI:29105"/>
    </ligand>
</feature>
<feature type="domain" description="C2H2-type" evidence="14">
    <location>
        <begin position="219"/>
        <end position="246"/>
    </location>
</feature>
<comment type="subcellular location">
    <subcellularLocation>
        <location evidence="2">Nucleus</location>
    </subcellularLocation>
</comment>
<dbReference type="Gene3D" id="3.40.1800.20">
    <property type="match status" value="1"/>
</dbReference>
<evidence type="ECO:0000256" key="1">
    <source>
        <dbReference type="ARBA" id="ARBA00003767"/>
    </source>
</evidence>
<dbReference type="FunFam" id="3.30.160.60:FF:000097">
    <property type="entry name" value="Zinc finger protein"/>
    <property type="match status" value="1"/>
</dbReference>
<keyword evidence="10" id="KW-0804">Transcription</keyword>
<reference evidence="16 17" key="1">
    <citation type="journal article" date="2015" name="Genome Biol. Evol.">
        <title>The genome of winter moth (Operophtera brumata) provides a genomic perspective on sexual dimorphism and phenology.</title>
        <authorList>
            <person name="Derks M.F."/>
            <person name="Smit S."/>
            <person name="Salis L."/>
            <person name="Schijlen E."/>
            <person name="Bossers A."/>
            <person name="Mateman C."/>
            <person name="Pijl A.S."/>
            <person name="de Ridder D."/>
            <person name="Groenen M.A."/>
            <person name="Visser M.E."/>
            <person name="Megens H.J."/>
        </authorList>
    </citation>
    <scope>NUCLEOTIDE SEQUENCE [LARGE SCALE GENOMIC DNA]</scope>
    <source>
        <strain evidence="16">WM2013NL</strain>
        <tissue evidence="16">Head and thorax</tissue>
    </source>
</reference>
<evidence type="ECO:0000259" key="14">
    <source>
        <dbReference type="PROSITE" id="PS50157"/>
    </source>
</evidence>
<dbReference type="InterPro" id="IPR012934">
    <property type="entry name" value="Znf_AD"/>
</dbReference>
<dbReference type="InterPro" id="IPR036236">
    <property type="entry name" value="Znf_C2H2_sf"/>
</dbReference>
<evidence type="ECO:0000256" key="12">
    <source>
        <dbReference type="PROSITE-ProRule" id="PRU00042"/>
    </source>
</evidence>
<feature type="binding site" evidence="13">
    <location>
        <position position="8"/>
    </location>
    <ligand>
        <name>Zn(2+)</name>
        <dbReference type="ChEBI" id="CHEBI:29105"/>
    </ligand>
</feature>
<evidence type="ECO:0000256" key="8">
    <source>
        <dbReference type="ARBA" id="ARBA00023015"/>
    </source>
</evidence>
<feature type="domain" description="C2H2-type" evidence="14">
    <location>
        <begin position="286"/>
        <end position="314"/>
    </location>
</feature>
<feature type="domain" description="ZAD" evidence="15">
    <location>
        <begin position="6"/>
        <end position="83"/>
    </location>
</feature>
<dbReference type="Pfam" id="PF00096">
    <property type="entry name" value="zf-C2H2"/>
    <property type="match status" value="4"/>
</dbReference>
<evidence type="ECO:0000256" key="11">
    <source>
        <dbReference type="ARBA" id="ARBA00023242"/>
    </source>
</evidence>
<accession>A0A0L7L0W8</accession>
<dbReference type="PANTHER" id="PTHR24393:SF15">
    <property type="entry name" value="IP01243P-RELATED"/>
    <property type="match status" value="1"/>
</dbReference>
<feature type="domain" description="C2H2-type" evidence="14">
    <location>
        <begin position="400"/>
        <end position="427"/>
    </location>
</feature>
<evidence type="ECO:0000256" key="3">
    <source>
        <dbReference type="ARBA" id="ARBA00006991"/>
    </source>
</evidence>